<dbReference type="InterPro" id="IPR012340">
    <property type="entry name" value="NA-bd_OB-fold"/>
</dbReference>
<dbReference type="AlphaFoldDB" id="A0A7J6MNQ2"/>
<reference evidence="4 5" key="1">
    <citation type="submission" date="2020-04" db="EMBL/GenBank/DDBJ databases">
        <title>Perkinsus olseni comparative genomics.</title>
        <authorList>
            <person name="Bogema D.R."/>
        </authorList>
    </citation>
    <scope>NUCLEOTIDE SEQUENCE [LARGE SCALE GENOMIC DNA]</scope>
    <source>
        <strain evidence="2">ATCC PRA-179</strain>
        <strain evidence="3">ATCC PRA-31</strain>
    </source>
</reference>
<dbReference type="InterPro" id="IPR020599">
    <property type="entry name" value="Transl_elong_fac_P/YeiP"/>
</dbReference>
<keyword evidence="3" id="KW-0547">Nucleotide-binding</keyword>
<proteinExistence type="predicted"/>
<dbReference type="Gene3D" id="2.40.50.140">
    <property type="entry name" value="Nucleic acid-binding proteins"/>
    <property type="match status" value="1"/>
</dbReference>
<feature type="domain" description="Translation elongation factor P/YeiP central" evidence="1">
    <location>
        <begin position="92"/>
        <end position="147"/>
    </location>
</feature>
<dbReference type="InterPro" id="IPR001059">
    <property type="entry name" value="Transl_elong_P/YeiP_cen"/>
</dbReference>
<dbReference type="PANTHER" id="PTHR30053">
    <property type="entry name" value="ELONGATION FACTOR P"/>
    <property type="match status" value="1"/>
</dbReference>
<gene>
    <name evidence="3" type="primary">MCM2_2</name>
    <name evidence="2" type="synonym">MCM2_1</name>
    <name evidence="3" type="ORF">FOL46_007976</name>
    <name evidence="2" type="ORF">FOZ61_001227</name>
</gene>
<dbReference type="SUPFAM" id="SSF50249">
    <property type="entry name" value="Nucleic acid-binding proteins"/>
    <property type="match status" value="1"/>
</dbReference>
<evidence type="ECO:0000313" key="4">
    <source>
        <dbReference type="Proteomes" id="UP000570595"/>
    </source>
</evidence>
<evidence type="ECO:0000313" key="3">
    <source>
        <dbReference type="EMBL" id="KAF4673036.1"/>
    </source>
</evidence>
<dbReference type="GO" id="GO:0005737">
    <property type="term" value="C:cytoplasm"/>
    <property type="evidence" value="ECO:0007669"/>
    <property type="project" value="TreeGrafter"/>
</dbReference>
<protein>
    <submittedName>
        <fullName evidence="3">MCM DNA helicase complex subunit</fullName>
    </submittedName>
</protein>
<dbReference type="EMBL" id="JABANN010000060">
    <property type="protein sequence ID" value="KAF4673036.1"/>
    <property type="molecule type" value="Genomic_DNA"/>
</dbReference>
<dbReference type="SMART" id="SM01185">
    <property type="entry name" value="EFP"/>
    <property type="match status" value="1"/>
</dbReference>
<dbReference type="EMBL" id="JABAHT010001294">
    <property type="protein sequence ID" value="KAF4649516.1"/>
    <property type="molecule type" value="Genomic_DNA"/>
</dbReference>
<keyword evidence="3" id="KW-0378">Hydrolase</keyword>
<dbReference type="GO" id="GO:0004386">
    <property type="term" value="F:helicase activity"/>
    <property type="evidence" value="ECO:0007669"/>
    <property type="project" value="UniProtKB-KW"/>
</dbReference>
<organism evidence="3 5">
    <name type="scientific">Perkinsus olseni</name>
    <name type="common">Perkinsus atlanticus</name>
    <dbReference type="NCBI Taxonomy" id="32597"/>
    <lineage>
        <taxon>Eukaryota</taxon>
        <taxon>Sar</taxon>
        <taxon>Alveolata</taxon>
        <taxon>Perkinsozoa</taxon>
        <taxon>Perkinsea</taxon>
        <taxon>Perkinsida</taxon>
        <taxon>Perkinsidae</taxon>
        <taxon>Perkinsus</taxon>
    </lineage>
</organism>
<sequence>MTIFGTPKQLSASLRRFATTSIRDVRPGQVLKFQGKFETSPVQYWRVNDLGVVKQTGVASTLAITYLNLSTMKNGRWKAQMKERVDVVELDTKSCQVLYYDEDARMLIVNDEDFSQIEVPLRLIKGAEKLLQAGDSIGVGMDGDNIVQISLPSSVLQKIRSIGMDDDHTADDR</sequence>
<keyword evidence="3" id="KW-0347">Helicase</keyword>
<keyword evidence="3" id="KW-0067">ATP-binding</keyword>
<dbReference type="PANTHER" id="PTHR30053:SF14">
    <property type="entry name" value="TRANSLATION ELONGATION FACTOR KOW-LIKE DOMAIN-CONTAINING PROTEIN"/>
    <property type="match status" value="1"/>
</dbReference>
<evidence type="ECO:0000313" key="5">
    <source>
        <dbReference type="Proteomes" id="UP000572268"/>
    </source>
</evidence>
<dbReference type="Proteomes" id="UP000572268">
    <property type="component" value="Unassembled WGS sequence"/>
</dbReference>
<dbReference type="Proteomes" id="UP000570595">
    <property type="component" value="Unassembled WGS sequence"/>
</dbReference>
<dbReference type="OrthoDB" id="10259892at2759"/>
<accession>A0A7J6MNQ2</accession>
<comment type="caution">
    <text evidence="3">The sequence shown here is derived from an EMBL/GenBank/DDBJ whole genome shotgun (WGS) entry which is preliminary data.</text>
</comment>
<evidence type="ECO:0000313" key="2">
    <source>
        <dbReference type="EMBL" id="KAF4649516.1"/>
    </source>
</evidence>
<name>A0A7J6MNQ2_PEROL</name>
<evidence type="ECO:0000259" key="1">
    <source>
        <dbReference type="SMART" id="SM01185"/>
    </source>
</evidence>
<dbReference type="GO" id="GO:0003746">
    <property type="term" value="F:translation elongation factor activity"/>
    <property type="evidence" value="ECO:0007669"/>
    <property type="project" value="InterPro"/>
</dbReference>